<sequence>MAPLLLGIATAQPSLLPNYLFMNNLTLPAALSALALSAALASCDPDKGNQPTIPIKTAKLANHSVTPSLVKTLAGFDNLKIYSLISSDDVLPASPDFMFGGSADGAGLLRNPDGNGYTMLVNHEDNLSISRVQLDNTFKPVSGEYVLNSNGGRWRLCSATLVTPQEHGFGPVFLSAGESAVDAQTHLIQPFAPNNTQGMAKGIRGLGYWSAENAVPLPKTAYPGKTVILTGEDASDATGGQLALYLSNILGDLDGGQQYMLRRTDLNQKETDIKTGQKHAVEFALIPDHKNLTGNQMQAQVDPLKAIKFGRVEDIDYRKGGNGNGNGREIYFNVTGQDASGANADKSRTVWGRVYRLVLDEKNPLKGTLELILDGDDRNGIAGEFQNPDNICVTENYVYVQEDSNGYGPETHDAYIYQYAIQGGGLRKVLELDHRRTEADAAKYNAGSSLSRKGSWEYGAMLDVSDELGIPNTFTVCIQPHSWTGQKYRDGGAKPNNGNSQASQIVVISGLPR</sequence>
<reference evidence="2 3" key="1">
    <citation type="submission" date="2017-04" db="EMBL/GenBank/DDBJ databases">
        <authorList>
            <person name="Afonso C.L."/>
            <person name="Miller P.J."/>
            <person name="Scott M.A."/>
            <person name="Spackman E."/>
            <person name="Goraichik I."/>
            <person name="Dimitrov K.M."/>
            <person name="Suarez D.L."/>
            <person name="Swayne D.E."/>
        </authorList>
    </citation>
    <scope>NUCLEOTIDE SEQUENCE [LARGE SCALE GENOMIC DNA]</scope>
    <source>
        <strain evidence="2 3">DSM 11622</strain>
    </source>
</reference>
<dbReference type="Proteomes" id="UP000192266">
    <property type="component" value="Unassembled WGS sequence"/>
</dbReference>
<organism evidence="2 3">
    <name type="scientific">Hymenobacter roseosalivarius DSM 11622</name>
    <dbReference type="NCBI Taxonomy" id="645990"/>
    <lineage>
        <taxon>Bacteria</taxon>
        <taxon>Pseudomonadati</taxon>
        <taxon>Bacteroidota</taxon>
        <taxon>Cytophagia</taxon>
        <taxon>Cytophagales</taxon>
        <taxon>Hymenobacteraceae</taxon>
        <taxon>Hymenobacter</taxon>
    </lineage>
</organism>
<dbReference type="STRING" id="645990.SAMN00120144_1798"/>
<dbReference type="EMBL" id="FWWW01000087">
    <property type="protein sequence ID" value="SMB98806.1"/>
    <property type="molecule type" value="Genomic_DNA"/>
</dbReference>
<dbReference type="AlphaFoldDB" id="A0A1W1VZN9"/>
<feature type="compositionally biased region" description="Polar residues" evidence="1">
    <location>
        <begin position="496"/>
        <end position="506"/>
    </location>
</feature>
<keyword evidence="3" id="KW-1185">Reference proteome</keyword>
<evidence type="ECO:0008006" key="4">
    <source>
        <dbReference type="Google" id="ProtNLM"/>
    </source>
</evidence>
<protein>
    <recommendedName>
        <fullName evidence="4">Phosphatase</fullName>
    </recommendedName>
</protein>
<accession>A0A1W1VZN9</accession>
<gene>
    <name evidence="2" type="ORF">SAMN00120144_1798</name>
</gene>
<evidence type="ECO:0000313" key="2">
    <source>
        <dbReference type="EMBL" id="SMB98806.1"/>
    </source>
</evidence>
<name>A0A1W1VZN9_9BACT</name>
<feature type="region of interest" description="Disordered" evidence="1">
    <location>
        <begin position="487"/>
        <end position="513"/>
    </location>
</feature>
<evidence type="ECO:0000313" key="3">
    <source>
        <dbReference type="Proteomes" id="UP000192266"/>
    </source>
</evidence>
<evidence type="ECO:0000256" key="1">
    <source>
        <dbReference type="SAM" id="MobiDB-lite"/>
    </source>
</evidence>
<proteinExistence type="predicted"/>